<dbReference type="SMART" id="SM00382">
    <property type="entry name" value="AAA"/>
    <property type="match status" value="1"/>
</dbReference>
<accession>A0ABW4F1S7</accession>
<gene>
    <name evidence="5" type="ORF">ACFSJD_25350</name>
</gene>
<evidence type="ECO:0000256" key="1">
    <source>
        <dbReference type="ARBA" id="ARBA00022448"/>
    </source>
</evidence>
<keyword evidence="3 5" id="KW-0067">ATP-binding</keyword>
<dbReference type="GO" id="GO:0005524">
    <property type="term" value="F:ATP binding"/>
    <property type="evidence" value="ECO:0007669"/>
    <property type="project" value="UniProtKB-KW"/>
</dbReference>
<evidence type="ECO:0000313" key="6">
    <source>
        <dbReference type="Proteomes" id="UP001597114"/>
    </source>
</evidence>
<feature type="domain" description="ABC transporter" evidence="4">
    <location>
        <begin position="5"/>
        <end position="240"/>
    </location>
</feature>
<dbReference type="PANTHER" id="PTHR42734">
    <property type="entry name" value="METAL TRANSPORT SYSTEM ATP-BINDING PROTEIN TM_0124-RELATED"/>
    <property type="match status" value="1"/>
</dbReference>
<comment type="caution">
    <text evidence="5">The sequence shown here is derived from an EMBL/GenBank/DDBJ whole genome shotgun (WGS) entry which is preliminary data.</text>
</comment>
<reference evidence="6" key="1">
    <citation type="journal article" date="2019" name="Int. J. Syst. Evol. Microbiol.">
        <title>The Global Catalogue of Microorganisms (GCM) 10K type strain sequencing project: providing services to taxonomists for standard genome sequencing and annotation.</title>
        <authorList>
            <consortium name="The Broad Institute Genomics Platform"/>
            <consortium name="The Broad Institute Genome Sequencing Center for Infectious Disease"/>
            <person name="Wu L."/>
            <person name="Ma J."/>
        </authorList>
    </citation>
    <scope>NUCLEOTIDE SEQUENCE [LARGE SCALE GENOMIC DNA]</scope>
    <source>
        <strain evidence="6">CCM 7043</strain>
    </source>
</reference>
<dbReference type="InterPro" id="IPR017871">
    <property type="entry name" value="ABC_transporter-like_CS"/>
</dbReference>
<keyword evidence="6" id="KW-1185">Reference proteome</keyword>
<evidence type="ECO:0000256" key="2">
    <source>
        <dbReference type="ARBA" id="ARBA00022741"/>
    </source>
</evidence>
<dbReference type="PROSITE" id="PS00211">
    <property type="entry name" value="ABC_TRANSPORTER_1"/>
    <property type="match status" value="1"/>
</dbReference>
<dbReference type="Proteomes" id="UP001597114">
    <property type="component" value="Unassembled WGS sequence"/>
</dbReference>
<keyword evidence="2" id="KW-0547">Nucleotide-binding</keyword>
<name>A0ABW4F1S7_9PSEU</name>
<proteinExistence type="predicted"/>
<organism evidence="5 6">
    <name type="scientific">Pseudonocardia yunnanensis</name>
    <dbReference type="NCBI Taxonomy" id="58107"/>
    <lineage>
        <taxon>Bacteria</taxon>
        <taxon>Bacillati</taxon>
        <taxon>Actinomycetota</taxon>
        <taxon>Actinomycetes</taxon>
        <taxon>Pseudonocardiales</taxon>
        <taxon>Pseudonocardiaceae</taxon>
        <taxon>Pseudonocardia</taxon>
    </lineage>
</organism>
<dbReference type="Gene3D" id="3.40.50.300">
    <property type="entry name" value="P-loop containing nucleotide triphosphate hydrolases"/>
    <property type="match status" value="1"/>
</dbReference>
<dbReference type="CDD" id="cd03214">
    <property type="entry name" value="ABC_Iron-Siderophores_B12_Hemin"/>
    <property type="match status" value="1"/>
</dbReference>
<dbReference type="RefSeq" id="WP_344724345.1">
    <property type="nucleotide sequence ID" value="NZ_BAAAUS010000024.1"/>
</dbReference>
<sequence length="261" mass="27680">MDVVLSVEDVRCGYGSADIVKGVSFTVAAGEVLCVLGPNGVGKTTLFKSLLGFLPLRGGRVRVYGRDLADWGRREFARTVAYVPQAHTSPFPFRVADVVLMGRTPHLGVAASPGRADVLVAEQNMERLGITHLAGRSFGHISGGEQQMVLIARALTQEPALLVMDEPTSNLDLGNQARVLRRIRMLADAGLAIVMISHAPDHAFAVASTAALLRPDGTLQVGAPDDVLDQDGLSDAYGEDVLVVRATAPDGTIVRSCVPMM</sequence>
<evidence type="ECO:0000259" key="4">
    <source>
        <dbReference type="PROSITE" id="PS50893"/>
    </source>
</evidence>
<evidence type="ECO:0000313" key="5">
    <source>
        <dbReference type="EMBL" id="MFD1520847.1"/>
    </source>
</evidence>
<evidence type="ECO:0000256" key="3">
    <source>
        <dbReference type="ARBA" id="ARBA00022840"/>
    </source>
</evidence>
<dbReference type="Pfam" id="PF00005">
    <property type="entry name" value="ABC_tran"/>
    <property type="match status" value="1"/>
</dbReference>
<dbReference type="InterPro" id="IPR050153">
    <property type="entry name" value="Metal_Ion_Import_ABC"/>
</dbReference>
<dbReference type="PROSITE" id="PS50893">
    <property type="entry name" value="ABC_TRANSPORTER_2"/>
    <property type="match status" value="1"/>
</dbReference>
<dbReference type="SUPFAM" id="SSF52540">
    <property type="entry name" value="P-loop containing nucleoside triphosphate hydrolases"/>
    <property type="match status" value="1"/>
</dbReference>
<dbReference type="InterPro" id="IPR003439">
    <property type="entry name" value="ABC_transporter-like_ATP-bd"/>
</dbReference>
<dbReference type="InterPro" id="IPR027417">
    <property type="entry name" value="P-loop_NTPase"/>
</dbReference>
<keyword evidence="1" id="KW-0813">Transport</keyword>
<dbReference type="InterPro" id="IPR003593">
    <property type="entry name" value="AAA+_ATPase"/>
</dbReference>
<dbReference type="EMBL" id="JBHUCO010000030">
    <property type="protein sequence ID" value="MFD1520847.1"/>
    <property type="molecule type" value="Genomic_DNA"/>
</dbReference>
<protein>
    <submittedName>
        <fullName evidence="5">ABC transporter ATP-binding protein</fullName>
    </submittedName>
</protein>
<dbReference type="PANTHER" id="PTHR42734:SF19">
    <property type="entry name" value="IRON COMPOUNDS ABC TRANSPORTER, ATP-BINDING PROTEIN"/>
    <property type="match status" value="1"/>
</dbReference>